<dbReference type="InterPro" id="IPR036100">
    <property type="entry name" value="QueA_sf"/>
</dbReference>
<gene>
    <name evidence="5" type="primary">queA_1</name>
    <name evidence="5" type="ORF">PsAD2_01211</name>
</gene>
<comment type="caution">
    <text evidence="5">The sequence shown here is derived from an EMBL/GenBank/DDBJ whole genome shotgun (WGS) entry which is preliminary data.</text>
</comment>
<keyword evidence="5" id="KW-0328">Glycosyltransferase</keyword>
<dbReference type="PANTHER" id="PTHR30307">
    <property type="entry name" value="S-ADENOSYLMETHIONINE:TRNA RIBOSYLTRANSFERASE-ISOMERASE"/>
    <property type="match status" value="1"/>
</dbReference>
<proteinExistence type="predicted"/>
<evidence type="ECO:0000256" key="2">
    <source>
        <dbReference type="ARBA" id="ARBA00022679"/>
    </source>
</evidence>
<dbReference type="Gene3D" id="2.40.10.240">
    <property type="entry name" value="QueA-like"/>
    <property type="match status" value="1"/>
</dbReference>
<dbReference type="NCBIfam" id="NF001140">
    <property type="entry name" value="PRK00147.1"/>
    <property type="match status" value="1"/>
</dbReference>
<dbReference type="RefSeq" id="WP_068003807.1">
    <property type="nucleotide sequence ID" value="NZ_FOFM01000007.1"/>
</dbReference>
<dbReference type="OrthoDB" id="9805933at2"/>
<name>A0A166A8G0_9HYPH</name>
<accession>A0A166A8G0</accession>
<dbReference type="PANTHER" id="PTHR30307:SF0">
    <property type="entry name" value="S-ADENOSYLMETHIONINE:TRNA RIBOSYLTRANSFERASE-ISOMERASE"/>
    <property type="match status" value="1"/>
</dbReference>
<dbReference type="PATRIC" id="fig|989403.3.peg.1297"/>
<evidence type="ECO:0000256" key="4">
    <source>
        <dbReference type="ARBA" id="ARBA00022785"/>
    </source>
</evidence>
<dbReference type="AlphaFoldDB" id="A0A166A8G0"/>
<keyword evidence="6" id="KW-1185">Reference proteome</keyword>
<keyword evidence="4" id="KW-0671">Queuosine biosynthesis</keyword>
<reference evidence="5 6" key="1">
    <citation type="journal article" date="2016" name="Front. Microbiol.">
        <title>Comparative Genomic Analysis Reveals a Diverse Repertoire of Genes Involved in Prokaryote-Eukaryote Interactions within the Pseudovibrio Genus.</title>
        <authorList>
            <person name="Romano S."/>
            <person name="Fernandez-Guerra A."/>
            <person name="Reen F.J."/>
            <person name="Glockner F.O."/>
            <person name="Crowley S.P."/>
            <person name="O'Sullivan O."/>
            <person name="Cotter P.D."/>
            <person name="Adams C."/>
            <person name="Dobson A.D."/>
            <person name="O'Gara F."/>
        </authorList>
    </citation>
    <scope>NUCLEOTIDE SEQUENCE [LARGE SCALE GENOMIC DNA]</scope>
    <source>
        <strain evidence="5 6">Ad2</strain>
    </source>
</reference>
<dbReference type="InterPro" id="IPR003699">
    <property type="entry name" value="QueA"/>
</dbReference>
<dbReference type="InterPro" id="IPR042119">
    <property type="entry name" value="QueA_dom2"/>
</dbReference>
<sequence>MNTVTSTLEIPLHQIASEQISPKDAAKLMVVKPEDREPLSDRKIIELPQILRPGDLIVFNDTKVIPTEIRGYRSSGGASQPISMFLSDQKTPDCWTVHLKDDISISKNEKLTFFKGPKTLEAAVKEKTGRVVELQFQQAGLELKEHMARIRNFPEPPFLNQLPHAKPSDKRSYQTVFAKNEGAALTPSASLHFTHRLLKALDTYGISSCNVTLHVGTESLFPSHAVKDDDKALHSEWGEITKAAANKINQVRAMGGRIIAVGTTVMRLLESSTDKSQLTKPFRGTTDIFIKPGFQFRATDALITNFHPLDSTLFLLVSAFSGQNMMLNAYKRAISHNYRFLSFGDSSLLFRASTSA</sequence>
<protein>
    <submittedName>
        <fullName evidence="5">S-adenosylmethionine:tRNA ribosyltransferase-isomerase</fullName>
        <ecNumber evidence="5">2.4.99.17</ecNumber>
    </submittedName>
</protein>
<dbReference type="SUPFAM" id="SSF111337">
    <property type="entry name" value="QueA-like"/>
    <property type="match status" value="1"/>
</dbReference>
<dbReference type="STRING" id="989403.SAMN05421798_107166"/>
<dbReference type="InterPro" id="IPR042118">
    <property type="entry name" value="QueA_dom1"/>
</dbReference>
<keyword evidence="1" id="KW-0963">Cytoplasm</keyword>
<dbReference type="GO" id="GO:0051075">
    <property type="term" value="F:S-adenosylmethionine:tRNA ribosyltransferase-isomerase activity"/>
    <property type="evidence" value="ECO:0007669"/>
    <property type="project" value="UniProtKB-EC"/>
</dbReference>
<dbReference type="Gene3D" id="3.40.1780.10">
    <property type="entry name" value="QueA-like"/>
    <property type="match status" value="1"/>
</dbReference>
<organism evidence="5 6">
    <name type="scientific">Pseudovibrio axinellae</name>
    <dbReference type="NCBI Taxonomy" id="989403"/>
    <lineage>
        <taxon>Bacteria</taxon>
        <taxon>Pseudomonadati</taxon>
        <taxon>Pseudomonadota</taxon>
        <taxon>Alphaproteobacteria</taxon>
        <taxon>Hyphomicrobiales</taxon>
        <taxon>Stappiaceae</taxon>
        <taxon>Pseudovibrio</taxon>
    </lineage>
</organism>
<dbReference type="Pfam" id="PF02547">
    <property type="entry name" value="Queuosine_synth"/>
    <property type="match status" value="1"/>
</dbReference>
<evidence type="ECO:0000256" key="3">
    <source>
        <dbReference type="ARBA" id="ARBA00022691"/>
    </source>
</evidence>
<dbReference type="GO" id="GO:0008616">
    <property type="term" value="P:tRNA queuosine(34) biosynthetic process"/>
    <property type="evidence" value="ECO:0007669"/>
    <property type="project" value="UniProtKB-KW"/>
</dbReference>
<dbReference type="EC" id="2.4.99.17" evidence="5"/>
<evidence type="ECO:0000313" key="5">
    <source>
        <dbReference type="EMBL" id="KZL20723.1"/>
    </source>
</evidence>
<dbReference type="Proteomes" id="UP000076577">
    <property type="component" value="Unassembled WGS sequence"/>
</dbReference>
<dbReference type="EMBL" id="LMCB01000006">
    <property type="protein sequence ID" value="KZL20723.1"/>
    <property type="molecule type" value="Genomic_DNA"/>
</dbReference>
<keyword evidence="3" id="KW-0949">S-adenosyl-L-methionine</keyword>
<keyword evidence="2 5" id="KW-0808">Transferase</keyword>
<evidence type="ECO:0000313" key="6">
    <source>
        <dbReference type="Proteomes" id="UP000076577"/>
    </source>
</evidence>
<keyword evidence="5" id="KW-0413">Isomerase</keyword>
<evidence type="ECO:0000256" key="1">
    <source>
        <dbReference type="ARBA" id="ARBA00022490"/>
    </source>
</evidence>